<dbReference type="EMBL" id="JAVFWL010000005">
    <property type="protein sequence ID" value="KAK6756960.1"/>
    <property type="molecule type" value="Genomic_DNA"/>
</dbReference>
<organism evidence="3 4">
    <name type="scientific">Necator americanus</name>
    <name type="common">Human hookworm</name>
    <dbReference type="NCBI Taxonomy" id="51031"/>
    <lineage>
        <taxon>Eukaryota</taxon>
        <taxon>Metazoa</taxon>
        <taxon>Ecdysozoa</taxon>
        <taxon>Nematoda</taxon>
        <taxon>Chromadorea</taxon>
        <taxon>Rhabditida</taxon>
        <taxon>Rhabditina</taxon>
        <taxon>Rhabditomorpha</taxon>
        <taxon>Strongyloidea</taxon>
        <taxon>Ancylostomatidae</taxon>
        <taxon>Bunostominae</taxon>
        <taxon>Necator</taxon>
    </lineage>
</organism>
<feature type="region of interest" description="Disordered" evidence="1">
    <location>
        <begin position="1"/>
        <end position="97"/>
    </location>
</feature>
<keyword evidence="4" id="KW-1185">Reference proteome</keyword>
<keyword evidence="2" id="KW-0812">Transmembrane</keyword>
<gene>
    <name evidence="3" type="primary">Necator_chrV.g19824</name>
    <name evidence="3" type="ORF">RB195_015032</name>
</gene>
<feature type="compositionally biased region" description="Polar residues" evidence="1">
    <location>
        <begin position="66"/>
        <end position="81"/>
    </location>
</feature>
<name>A0ABR1E3Z2_NECAM</name>
<sequence length="452" mass="49114">MGEPDGHWPNGKGEGASKQFQPKKYKDGGQEWRKERKEGTTQPIYGFTPFKTNSLSRATTPLAPISEQSSQSGTLRPTGKSNPFVYPNQPPTRNGFQVHELPQYHSTPKATHNTLIRPESAIPMSREQKLTWGRLPPQAGFRSVSAMGQQIRPPSRQSDTGIAQCVGSRYQSYCTLPRPEEVDAETLSEMHSNLHAFYGPTIPKVVSRPPSVATLVPGLAPGMASDFIRPPTGLPAATVAMGAPSPKKPTEIVSWNTLSLICSMQVLCSLAIFGLGVGRMLQGAKWAIGVELVYALVVMIAGLSGIYSVRQRSYAAATFSFGLTTISTILAVPPFGLGIFPTIPWAFSEATPSVWINPSEPLELDLGLSLIVLIQKPQRKPRVWALICGIQHDSSFPNRRIKRRGNCVCPYEGKMSGVTVATVMHSPNSRLSGPGQNRDTPPLTCHILPTLL</sequence>
<feature type="transmembrane region" description="Helical" evidence="2">
    <location>
        <begin position="253"/>
        <end position="274"/>
    </location>
</feature>
<reference evidence="3 4" key="1">
    <citation type="submission" date="2023-08" db="EMBL/GenBank/DDBJ databases">
        <title>A Necator americanus chromosomal reference genome.</title>
        <authorList>
            <person name="Ilik V."/>
            <person name="Petrzelkova K.J."/>
            <person name="Pardy F."/>
            <person name="Fuh T."/>
            <person name="Niatou-Singa F.S."/>
            <person name="Gouil Q."/>
            <person name="Baker L."/>
            <person name="Ritchie M.E."/>
            <person name="Jex A.R."/>
            <person name="Gazzola D."/>
            <person name="Li H."/>
            <person name="Toshio Fujiwara R."/>
            <person name="Zhan B."/>
            <person name="Aroian R.V."/>
            <person name="Pafco B."/>
            <person name="Schwarz E.M."/>
        </authorList>
    </citation>
    <scope>NUCLEOTIDE SEQUENCE [LARGE SCALE GENOMIC DNA]</scope>
    <source>
        <strain evidence="3 4">Aroian</strain>
        <tissue evidence="3">Whole animal</tissue>
    </source>
</reference>
<evidence type="ECO:0000256" key="1">
    <source>
        <dbReference type="SAM" id="MobiDB-lite"/>
    </source>
</evidence>
<feature type="transmembrane region" description="Helical" evidence="2">
    <location>
        <begin position="313"/>
        <end position="332"/>
    </location>
</feature>
<feature type="compositionally biased region" description="Basic and acidic residues" evidence="1">
    <location>
        <begin position="24"/>
        <end position="39"/>
    </location>
</feature>
<evidence type="ECO:0000313" key="4">
    <source>
        <dbReference type="Proteomes" id="UP001303046"/>
    </source>
</evidence>
<protein>
    <submittedName>
        <fullName evidence="3">Uncharacterized protein</fullName>
    </submittedName>
</protein>
<feature type="compositionally biased region" description="Polar residues" evidence="1">
    <location>
        <begin position="50"/>
        <end position="59"/>
    </location>
</feature>
<proteinExistence type="predicted"/>
<evidence type="ECO:0000313" key="3">
    <source>
        <dbReference type="EMBL" id="KAK6756960.1"/>
    </source>
</evidence>
<keyword evidence="2" id="KW-1133">Transmembrane helix</keyword>
<comment type="caution">
    <text evidence="3">The sequence shown here is derived from an EMBL/GenBank/DDBJ whole genome shotgun (WGS) entry which is preliminary data.</text>
</comment>
<accession>A0ABR1E3Z2</accession>
<feature type="transmembrane region" description="Helical" evidence="2">
    <location>
        <begin position="286"/>
        <end position="307"/>
    </location>
</feature>
<evidence type="ECO:0000256" key="2">
    <source>
        <dbReference type="SAM" id="Phobius"/>
    </source>
</evidence>
<keyword evidence="2" id="KW-0472">Membrane</keyword>
<dbReference type="Proteomes" id="UP001303046">
    <property type="component" value="Unassembled WGS sequence"/>
</dbReference>